<reference evidence="1" key="1">
    <citation type="submission" date="2019-09" db="EMBL/GenBank/DDBJ databases">
        <authorList>
            <person name="Iglesias-Caballero M."/>
            <person name="Pozo F."/>
            <person name="Casas I."/>
        </authorList>
    </citation>
    <scope>NUCLEOTIDE SEQUENCE</scope>
    <source>
        <strain evidence="1">181106Ppy15</strain>
    </source>
</reference>
<protein>
    <submittedName>
        <fullName evidence="1">Uncharacterized protein</fullName>
    </submittedName>
</protein>
<accession>A0A6G7NUU4</accession>
<evidence type="ECO:0000313" key="1">
    <source>
        <dbReference type="EMBL" id="QIJ58561.1"/>
    </source>
</evidence>
<proteinExistence type="predicted"/>
<organism evidence="1">
    <name type="scientific">Bat mastadenovirus</name>
    <dbReference type="NCBI Taxonomy" id="740971"/>
    <lineage>
        <taxon>Viruses</taxon>
        <taxon>Varidnaviria</taxon>
        <taxon>Bamfordvirae</taxon>
        <taxon>Preplasmiviricota</taxon>
        <taxon>Polisuviricotina</taxon>
        <taxon>Pharingeaviricetes</taxon>
        <taxon>Rowavirales</taxon>
        <taxon>Adenoviridae</taxon>
        <taxon>Mastadenovirus</taxon>
        <taxon>Mastadenovirus asiensse</taxon>
    </lineage>
</organism>
<sequence length="227" mass="25805">MQLPTQQVEASLFNPVFLYLPPEDSSDIRSVRWYKITDEFRASKVSRVRAKGRVENVSPHWAVAGMAGNLIILHTSPYTLGLWLAMVHHPGGRVKFIRYNITVPDWQMQLVDIYSSQTRGPTDDRDPIDFSRSFKWNLFKLQRGGYFRLQCNASASFPACINELTAEDTYVLMGESKQTLDVMLLTFFPAPEDDEDPLLERQSGLSQQLSVLQHLSHEEGARLACGL</sequence>
<dbReference type="EMBL" id="MN490088">
    <property type="protein sequence ID" value="QIJ58561.1"/>
    <property type="molecule type" value="Genomic_DNA"/>
</dbReference>
<name>A0A6G7NUU4_9ADEN</name>